<reference evidence="5" key="1">
    <citation type="submission" date="2023-03" db="EMBL/GenBank/DDBJ databases">
        <title>Andean soil-derived lignocellulolytic bacterial consortium as a source of novel taxa and putative plastic-active enzymes.</title>
        <authorList>
            <person name="Diaz-Garcia L."/>
            <person name="Chuvochina M."/>
            <person name="Feuerriegel G."/>
            <person name="Bunk B."/>
            <person name="Sproer C."/>
            <person name="Streit W.R."/>
            <person name="Rodriguez L.M."/>
            <person name="Overmann J."/>
            <person name="Jimenez D.J."/>
        </authorList>
    </citation>
    <scope>NUCLEOTIDE SEQUENCE</scope>
    <source>
        <strain evidence="5">MAG 7</strain>
    </source>
</reference>
<dbReference type="Pfam" id="PF02311">
    <property type="entry name" value="AraC_binding"/>
    <property type="match status" value="1"/>
</dbReference>
<keyword evidence="2" id="KW-0238">DNA-binding</keyword>
<evidence type="ECO:0000256" key="2">
    <source>
        <dbReference type="ARBA" id="ARBA00023125"/>
    </source>
</evidence>
<dbReference type="InterPro" id="IPR020449">
    <property type="entry name" value="Tscrpt_reg_AraC-type_HTH"/>
</dbReference>
<dbReference type="AlphaFoldDB" id="A0AAJ5WZG4"/>
<dbReference type="GO" id="GO:0043565">
    <property type="term" value="F:sequence-specific DNA binding"/>
    <property type="evidence" value="ECO:0007669"/>
    <property type="project" value="InterPro"/>
</dbReference>
<dbReference type="Gene3D" id="1.10.10.60">
    <property type="entry name" value="Homeodomain-like"/>
    <property type="match status" value="1"/>
</dbReference>
<sequence length="298" mass="34841">MCRQIIPVYDISKLSPSAGPQGEFLIERLAGYLERHYEHLHFPHRHTYYQLVLFTRGNGHHTIDFSNFDVSPFQLYCMIPGQVHSWHFSDDTDGFIINFSDTFFRSLLLNPHYLERFPFFSGVAEDGICQVPPALYEELVDLLGKMMQLACSKRDSDEDLLRLLLLQFFIRVKQSCTNVAVVGRSLPAQKTLLLRNFRRLIDAHFRTTRLPKEYADLLYVTPNHLNALCHDLLNKTAGELIRDRVLLEAKRLLTNAKMSVTEIAYELNFQDNSYFNRFFKKYTGSTPDDFRKQFPFKK</sequence>
<dbReference type="PRINTS" id="PR00032">
    <property type="entry name" value="HTHARAC"/>
</dbReference>
<dbReference type="GO" id="GO:0003700">
    <property type="term" value="F:DNA-binding transcription factor activity"/>
    <property type="evidence" value="ECO:0007669"/>
    <property type="project" value="InterPro"/>
</dbReference>
<proteinExistence type="predicted"/>
<evidence type="ECO:0000256" key="3">
    <source>
        <dbReference type="ARBA" id="ARBA00023163"/>
    </source>
</evidence>
<evidence type="ECO:0000259" key="4">
    <source>
        <dbReference type="PROSITE" id="PS01124"/>
    </source>
</evidence>
<dbReference type="InterPro" id="IPR003313">
    <property type="entry name" value="AraC-bd"/>
</dbReference>
<dbReference type="InterPro" id="IPR018060">
    <property type="entry name" value="HTH_AraC"/>
</dbReference>
<dbReference type="SUPFAM" id="SSF51215">
    <property type="entry name" value="Regulatory protein AraC"/>
    <property type="match status" value="1"/>
</dbReference>
<keyword evidence="3" id="KW-0804">Transcription</keyword>
<organism evidence="5 6">
    <name type="scientific">Candidatus Pseudobacter hemicellulosilyticus</name>
    <dbReference type="NCBI Taxonomy" id="3121375"/>
    <lineage>
        <taxon>Bacteria</taxon>
        <taxon>Pseudomonadati</taxon>
        <taxon>Bacteroidota</taxon>
        <taxon>Chitinophagia</taxon>
        <taxon>Chitinophagales</taxon>
        <taxon>Chitinophagaceae</taxon>
        <taxon>Pseudobacter</taxon>
    </lineage>
</organism>
<evidence type="ECO:0000256" key="1">
    <source>
        <dbReference type="ARBA" id="ARBA00023015"/>
    </source>
</evidence>
<dbReference type="SUPFAM" id="SSF46689">
    <property type="entry name" value="Homeodomain-like"/>
    <property type="match status" value="1"/>
</dbReference>
<evidence type="ECO:0000313" key="5">
    <source>
        <dbReference type="EMBL" id="WEK38248.1"/>
    </source>
</evidence>
<dbReference type="InterPro" id="IPR037923">
    <property type="entry name" value="HTH-like"/>
</dbReference>
<dbReference type="InterPro" id="IPR009057">
    <property type="entry name" value="Homeodomain-like_sf"/>
</dbReference>
<name>A0AAJ5WZG4_9BACT</name>
<dbReference type="InterPro" id="IPR014710">
    <property type="entry name" value="RmlC-like_jellyroll"/>
</dbReference>
<dbReference type="Proteomes" id="UP001220610">
    <property type="component" value="Chromosome"/>
</dbReference>
<feature type="domain" description="HTH araC/xylS-type" evidence="4">
    <location>
        <begin position="195"/>
        <end position="293"/>
    </location>
</feature>
<dbReference type="PANTHER" id="PTHR43280">
    <property type="entry name" value="ARAC-FAMILY TRANSCRIPTIONAL REGULATOR"/>
    <property type="match status" value="1"/>
</dbReference>
<dbReference type="SMART" id="SM00342">
    <property type="entry name" value="HTH_ARAC"/>
    <property type="match status" value="1"/>
</dbReference>
<keyword evidence="1" id="KW-0805">Transcription regulation</keyword>
<dbReference type="Gene3D" id="2.60.120.10">
    <property type="entry name" value="Jelly Rolls"/>
    <property type="match status" value="1"/>
</dbReference>
<accession>A0AAJ5WZG4</accession>
<dbReference type="PANTHER" id="PTHR43280:SF32">
    <property type="entry name" value="TRANSCRIPTIONAL REGULATORY PROTEIN"/>
    <property type="match status" value="1"/>
</dbReference>
<gene>
    <name evidence="5" type="ORF">P0Y53_12140</name>
</gene>
<dbReference type="PROSITE" id="PS01124">
    <property type="entry name" value="HTH_ARAC_FAMILY_2"/>
    <property type="match status" value="1"/>
</dbReference>
<dbReference type="Pfam" id="PF12833">
    <property type="entry name" value="HTH_18"/>
    <property type="match status" value="1"/>
</dbReference>
<evidence type="ECO:0000313" key="6">
    <source>
        <dbReference type="Proteomes" id="UP001220610"/>
    </source>
</evidence>
<dbReference type="EMBL" id="CP119311">
    <property type="protein sequence ID" value="WEK38248.1"/>
    <property type="molecule type" value="Genomic_DNA"/>
</dbReference>
<protein>
    <submittedName>
        <fullName evidence="5">Helix-turn-helix transcriptional regulator</fullName>
    </submittedName>
</protein>